<dbReference type="InterPro" id="IPR017871">
    <property type="entry name" value="ABC_transporter-like_CS"/>
</dbReference>
<dbReference type="Gene3D" id="3.40.50.300">
    <property type="entry name" value="P-loop containing nucleotide triphosphate hydrolases"/>
    <property type="match status" value="1"/>
</dbReference>
<protein>
    <submittedName>
        <fullName evidence="6">Sulfate/thiosulfate import ATP-binding protein CysA</fullName>
        <ecNumber evidence="6">3.6.3.25</ecNumber>
    </submittedName>
</protein>
<dbReference type="GO" id="GO:0016887">
    <property type="term" value="F:ATP hydrolysis activity"/>
    <property type="evidence" value="ECO:0007669"/>
    <property type="project" value="InterPro"/>
</dbReference>
<dbReference type="PROSITE" id="PS00211">
    <property type="entry name" value="ABC_TRANSPORTER_1"/>
    <property type="match status" value="1"/>
</dbReference>
<dbReference type="Proteomes" id="UP000236884">
    <property type="component" value="Chromosome"/>
</dbReference>
<keyword evidence="7" id="KW-1185">Reference proteome</keyword>
<dbReference type="PROSITE" id="PS50893">
    <property type="entry name" value="ABC_TRANSPORTER_2"/>
    <property type="match status" value="1"/>
</dbReference>
<dbReference type="InterPro" id="IPR050334">
    <property type="entry name" value="Molybdenum_import_ModC"/>
</dbReference>
<dbReference type="GO" id="GO:0140359">
    <property type="term" value="F:ABC-type transporter activity"/>
    <property type="evidence" value="ECO:0007669"/>
    <property type="project" value="InterPro"/>
</dbReference>
<dbReference type="SUPFAM" id="SSF52540">
    <property type="entry name" value="P-loop containing nucleoside triphosphate hydrolases"/>
    <property type="match status" value="1"/>
</dbReference>
<name>A0A0S3Q0G8_9BRAD</name>
<dbReference type="InterPro" id="IPR003439">
    <property type="entry name" value="ABC_transporter-like_ATP-bd"/>
</dbReference>
<feature type="domain" description="ABC transporter" evidence="5">
    <location>
        <begin position="2"/>
        <end position="221"/>
    </location>
</feature>
<comment type="similarity">
    <text evidence="1">Belongs to the ABC transporter superfamily.</text>
</comment>
<dbReference type="GO" id="GO:0015098">
    <property type="term" value="F:molybdate ion transmembrane transporter activity"/>
    <property type="evidence" value="ECO:0007669"/>
    <property type="project" value="InterPro"/>
</dbReference>
<dbReference type="InterPro" id="IPR027417">
    <property type="entry name" value="P-loop_NTPase"/>
</dbReference>
<comment type="function">
    <text evidence="4">Involved in beta-(1--&gt;2)glucan export. Transmembrane domains (TMD) form a pore in the inner membrane and the ATP-binding domain (NBD) is responsible for energy generation.</text>
</comment>
<evidence type="ECO:0000256" key="1">
    <source>
        <dbReference type="ARBA" id="ARBA00005417"/>
    </source>
</evidence>
<dbReference type="InterPro" id="IPR003593">
    <property type="entry name" value="AAA+_ATPase"/>
</dbReference>
<dbReference type="KEGG" id="vgo:GJW-30_1_04249"/>
<dbReference type="InterPro" id="IPR011868">
    <property type="entry name" value="ModC_ABC_ATP-bd"/>
</dbReference>
<dbReference type="SMART" id="SM00382">
    <property type="entry name" value="AAA"/>
    <property type="match status" value="1"/>
</dbReference>
<dbReference type="Pfam" id="PF00005">
    <property type="entry name" value="ABC_tran"/>
    <property type="match status" value="1"/>
</dbReference>
<evidence type="ECO:0000259" key="5">
    <source>
        <dbReference type="PROSITE" id="PS50893"/>
    </source>
</evidence>
<keyword evidence="6" id="KW-0378">Hydrolase</keyword>
<dbReference type="PANTHER" id="PTHR43514:SF4">
    <property type="entry name" value="ABC TRANSPORTER I FAMILY MEMBER 10"/>
    <property type="match status" value="1"/>
</dbReference>
<sequence length="222" mass="24314">MMLSLDFAKRLGQVDIVAKFDVDAKAAALYGPSGAGKSSLINMIAGLIKPDRGHIAIRGETVFDSEARINVPAHQRNVGYVFQDGRLFPHMTVRSNLHYGRRMHRLPQDQAAEDRVVALLNLGNLLTRRPGNLSGGERQRVAIGRALLMQPRILLLDEPLASLDSARKAEVLPYFERLRDESGVPLLYVSHSADEIRRMAAVVVRVADGKAFGVEDAAGLIA</sequence>
<reference evidence="6 7" key="1">
    <citation type="submission" date="2015-08" db="EMBL/GenBank/DDBJ databases">
        <title>Investigation of the bacterial diversity of lava forest soil.</title>
        <authorList>
            <person name="Lee J.S."/>
        </authorList>
    </citation>
    <scope>NUCLEOTIDE SEQUENCE [LARGE SCALE GENOMIC DNA]</scope>
    <source>
        <strain evidence="6 7">GJW-30</strain>
    </source>
</reference>
<gene>
    <name evidence="6" type="primary">cysA_5</name>
    <name evidence="6" type="ORF">GJW-30_1_04249</name>
</gene>
<evidence type="ECO:0000313" key="7">
    <source>
        <dbReference type="Proteomes" id="UP000236884"/>
    </source>
</evidence>
<evidence type="ECO:0000313" key="6">
    <source>
        <dbReference type="EMBL" id="BAT61689.1"/>
    </source>
</evidence>
<evidence type="ECO:0000256" key="2">
    <source>
        <dbReference type="ARBA" id="ARBA00022741"/>
    </source>
</evidence>
<dbReference type="AlphaFoldDB" id="A0A0S3Q0G8"/>
<organism evidence="6 7">
    <name type="scientific">Variibacter gotjawalensis</name>
    <dbReference type="NCBI Taxonomy" id="1333996"/>
    <lineage>
        <taxon>Bacteria</taxon>
        <taxon>Pseudomonadati</taxon>
        <taxon>Pseudomonadota</taxon>
        <taxon>Alphaproteobacteria</taxon>
        <taxon>Hyphomicrobiales</taxon>
        <taxon>Nitrobacteraceae</taxon>
        <taxon>Variibacter</taxon>
    </lineage>
</organism>
<evidence type="ECO:0000256" key="4">
    <source>
        <dbReference type="ARBA" id="ARBA00024722"/>
    </source>
</evidence>
<dbReference type="GO" id="GO:0005524">
    <property type="term" value="F:ATP binding"/>
    <property type="evidence" value="ECO:0007669"/>
    <property type="project" value="UniProtKB-KW"/>
</dbReference>
<accession>A0A0S3Q0G8</accession>
<keyword evidence="2" id="KW-0547">Nucleotide-binding</keyword>
<dbReference type="EMBL" id="AP014946">
    <property type="protein sequence ID" value="BAT61689.1"/>
    <property type="molecule type" value="Genomic_DNA"/>
</dbReference>
<dbReference type="NCBIfam" id="TIGR02142">
    <property type="entry name" value="modC_ABC"/>
    <property type="match status" value="1"/>
</dbReference>
<proteinExistence type="inferred from homology"/>
<keyword evidence="3 6" id="KW-0067">ATP-binding</keyword>
<dbReference type="GO" id="GO:0016020">
    <property type="term" value="C:membrane"/>
    <property type="evidence" value="ECO:0007669"/>
    <property type="project" value="InterPro"/>
</dbReference>
<dbReference type="EC" id="3.6.3.25" evidence="6"/>
<evidence type="ECO:0000256" key="3">
    <source>
        <dbReference type="ARBA" id="ARBA00022840"/>
    </source>
</evidence>
<dbReference type="PANTHER" id="PTHR43514">
    <property type="entry name" value="ABC TRANSPORTER I FAMILY MEMBER 10"/>
    <property type="match status" value="1"/>
</dbReference>